<gene>
    <name evidence="10" type="ORF">FHW18_005097</name>
</gene>
<sequence length="329" mass="35549">MIIRNEQDVTQAVLAELDRATDPRFKEILQSAVRHLHAFVREARLTEAEFQQVCAVIARVGQATTPSHNEVVLAAGSLGVSSLICLLNNGGQGVAEIPEDGPTDPAPQVPRGTTANLLGPFWRMGSPPTEAGASIVRSPTPGDPIFVEAWVKDQAGQPVAGAEVDVWHSSNEGFYENQDPAQADMNLRGKFVTDTDGRIAFRSVKPAGYPIPVTGPVGDLLRAQGRHNMRPAHVHFLIFKEGYKTQFSQIYSSDDPNLDTDVQFGVTEALVGHYERHPAGTAPAADVTGPWYSLKQTFVIEPGVARLPRPPISAKADGPRPTLTVLERT</sequence>
<dbReference type="Proteomes" id="UP000542125">
    <property type="component" value="Unassembled WGS sequence"/>
</dbReference>
<keyword evidence="6" id="KW-0408">Iron</keyword>
<dbReference type="InterPro" id="IPR015889">
    <property type="entry name" value="Intradiol_dOase_core"/>
</dbReference>
<dbReference type="SUPFAM" id="SSF49482">
    <property type="entry name" value="Aromatic compound dioxygenase"/>
    <property type="match status" value="1"/>
</dbReference>
<keyword evidence="4 10" id="KW-0223">Dioxygenase</keyword>
<keyword evidence="3" id="KW-0479">Metal-binding</keyword>
<accession>A0A7Y9J0F6</accession>
<keyword evidence="11" id="KW-1185">Reference proteome</keyword>
<evidence type="ECO:0000259" key="9">
    <source>
        <dbReference type="Pfam" id="PF04444"/>
    </source>
</evidence>
<evidence type="ECO:0000313" key="10">
    <source>
        <dbReference type="EMBL" id="NYE85778.1"/>
    </source>
</evidence>
<evidence type="ECO:0000256" key="7">
    <source>
        <dbReference type="SAM" id="MobiDB-lite"/>
    </source>
</evidence>
<dbReference type="Pfam" id="PF04444">
    <property type="entry name" value="Dioxygenase_N"/>
    <property type="match status" value="1"/>
</dbReference>
<protein>
    <submittedName>
        <fullName evidence="10">Catechol 1,2-dioxygenase</fullName>
        <ecNumber evidence="10">1.13.11.1</ecNumber>
    </submittedName>
</protein>
<dbReference type="AlphaFoldDB" id="A0A7Y9J0F6"/>
<comment type="cofactor">
    <cofactor evidence="1">
        <name>Fe(3+)</name>
        <dbReference type="ChEBI" id="CHEBI:29034"/>
    </cofactor>
</comment>
<evidence type="ECO:0000256" key="2">
    <source>
        <dbReference type="ARBA" id="ARBA00007825"/>
    </source>
</evidence>
<comment type="caution">
    <text evidence="10">The sequence shown here is derived from an EMBL/GenBank/DDBJ whole genome shotgun (WGS) entry which is preliminary data.</text>
</comment>
<dbReference type="GO" id="GO:0009712">
    <property type="term" value="P:catechol-containing compound metabolic process"/>
    <property type="evidence" value="ECO:0007669"/>
    <property type="project" value="InterPro"/>
</dbReference>
<evidence type="ECO:0000256" key="4">
    <source>
        <dbReference type="ARBA" id="ARBA00022964"/>
    </source>
</evidence>
<proteinExistence type="inferred from homology"/>
<dbReference type="EC" id="1.13.11.1" evidence="10"/>
<evidence type="ECO:0000256" key="6">
    <source>
        <dbReference type="ARBA" id="ARBA00023004"/>
    </source>
</evidence>
<dbReference type="EMBL" id="JACBYR010000003">
    <property type="protein sequence ID" value="NYE85778.1"/>
    <property type="molecule type" value="Genomic_DNA"/>
</dbReference>
<dbReference type="GO" id="GO:0018576">
    <property type="term" value="F:catechol 1,2-dioxygenase activity"/>
    <property type="evidence" value="ECO:0007669"/>
    <property type="project" value="UniProtKB-EC"/>
</dbReference>
<dbReference type="InterPro" id="IPR050770">
    <property type="entry name" value="Intradiol_RC_Dioxygenase"/>
</dbReference>
<evidence type="ECO:0000313" key="11">
    <source>
        <dbReference type="Proteomes" id="UP000542125"/>
    </source>
</evidence>
<evidence type="ECO:0000259" key="8">
    <source>
        <dbReference type="Pfam" id="PF00775"/>
    </source>
</evidence>
<feature type="region of interest" description="Disordered" evidence="7">
    <location>
        <begin position="310"/>
        <end position="329"/>
    </location>
</feature>
<dbReference type="PANTHER" id="PTHR33711">
    <property type="entry name" value="DIOXYGENASE, PUTATIVE (AFU_ORTHOLOGUE AFUA_2G02910)-RELATED"/>
    <property type="match status" value="1"/>
</dbReference>
<dbReference type="InterPro" id="IPR007535">
    <property type="entry name" value="Catechol_dOase_N"/>
</dbReference>
<evidence type="ECO:0000256" key="1">
    <source>
        <dbReference type="ARBA" id="ARBA00001965"/>
    </source>
</evidence>
<feature type="domain" description="Catechol dioxygenase N-terminal" evidence="9">
    <location>
        <begin position="22"/>
        <end position="89"/>
    </location>
</feature>
<comment type="similarity">
    <text evidence="2">Belongs to the intradiol ring-cleavage dioxygenase family.</text>
</comment>
<evidence type="ECO:0000256" key="5">
    <source>
        <dbReference type="ARBA" id="ARBA00023002"/>
    </source>
</evidence>
<dbReference type="PANTHER" id="PTHR33711:SF7">
    <property type="entry name" value="INTRADIOL RING-CLEAVAGE DIOXYGENASES DOMAIN-CONTAINING PROTEIN-RELATED"/>
    <property type="match status" value="1"/>
</dbReference>
<dbReference type="Pfam" id="PF00775">
    <property type="entry name" value="Dioxygenase_C"/>
    <property type="match status" value="1"/>
</dbReference>
<evidence type="ECO:0000256" key="3">
    <source>
        <dbReference type="ARBA" id="ARBA00022723"/>
    </source>
</evidence>
<dbReference type="Gene3D" id="2.60.130.10">
    <property type="entry name" value="Aromatic compound dioxygenase"/>
    <property type="match status" value="1"/>
</dbReference>
<organism evidence="10 11">
    <name type="scientific">Pigmentiphaga litoralis</name>
    <dbReference type="NCBI Taxonomy" id="516702"/>
    <lineage>
        <taxon>Bacteria</taxon>
        <taxon>Pseudomonadati</taxon>
        <taxon>Pseudomonadota</taxon>
        <taxon>Betaproteobacteria</taxon>
        <taxon>Burkholderiales</taxon>
        <taxon>Alcaligenaceae</taxon>
        <taxon>Pigmentiphaga</taxon>
    </lineage>
</organism>
<keyword evidence="5 10" id="KW-0560">Oxidoreductase</keyword>
<dbReference type="InterPro" id="IPR000627">
    <property type="entry name" value="Intradiol_dOase_C"/>
</dbReference>
<reference evidence="10 11" key="1">
    <citation type="submission" date="2020-07" db="EMBL/GenBank/DDBJ databases">
        <title>Genomic Encyclopedia of Type Strains, Phase IV (KMG-V): Genome sequencing to study the core and pangenomes of soil and plant-associated prokaryotes.</title>
        <authorList>
            <person name="Whitman W."/>
        </authorList>
    </citation>
    <scope>NUCLEOTIDE SEQUENCE [LARGE SCALE GENOMIC DNA]</scope>
    <source>
        <strain evidence="10 11">SAS40</strain>
    </source>
</reference>
<feature type="domain" description="Intradiol ring-cleavage dioxygenases" evidence="8">
    <location>
        <begin position="136"/>
        <end position="280"/>
    </location>
</feature>
<dbReference type="GO" id="GO:0008199">
    <property type="term" value="F:ferric iron binding"/>
    <property type="evidence" value="ECO:0007669"/>
    <property type="project" value="InterPro"/>
</dbReference>
<name>A0A7Y9J0F6_9BURK</name>
<dbReference type="RefSeq" id="WP_179590172.1">
    <property type="nucleotide sequence ID" value="NZ_JACBYR010000003.1"/>
</dbReference>